<dbReference type="Pfam" id="PF16187">
    <property type="entry name" value="Peptidase_M16_M"/>
    <property type="match status" value="1"/>
</dbReference>
<sequence>MKETAMTREREAIESEFQIALPKDSYRKEQLLCSLAKPDCPVNSFSWGNLITLRDNVTDEKLYADVHEFRKRHYSAHRMTVAIQARLSMEELQGFVLDCFSGVSNNNQPPDDFKKHENDVFNTPQFSKLYYIKPQRDICQLDLTWCLPSLLNKYKTKPHQYISWLIGDEGKGSLLSHLKKKVWALATYTGNGETGIEHNTMYSLFSVSLVLTAEGLAHISDVITAVFSYINMLKAVGPQERLFKELQIIEDVSFRFAVEESPVDYVEEIAEAMHFFPPEDYITGSDLIFEYNPEDIISVLNHLVPDKMNIAVTSNAHKEEIIYDKKEQWFGTLYTDKDIPLDWIERWKNAQPEPDMSLPPPNPFLTTDFTILPEEENNPEYPEKVLETPLMEVWYKKDQKFKLPTAHYYLYLISPLAVESALSQCKIEIMMNVLIIQMAESIYQAQVAELLYSVNTTDRGLVFKISGYNQKLSVSL</sequence>
<evidence type="ECO:0000256" key="4">
    <source>
        <dbReference type="ARBA" id="ARBA00022801"/>
    </source>
</evidence>
<dbReference type="Pfam" id="PF05193">
    <property type="entry name" value="Peptidase_M16_C"/>
    <property type="match status" value="1"/>
</dbReference>
<dbReference type="Proteomes" id="UP001516400">
    <property type="component" value="Unassembled WGS sequence"/>
</dbReference>
<dbReference type="InterPro" id="IPR050626">
    <property type="entry name" value="Peptidase_M16"/>
</dbReference>
<comment type="similarity">
    <text evidence="1">Belongs to the peptidase M16 family.</text>
</comment>
<proteinExistence type="inferred from homology"/>
<evidence type="ECO:0000256" key="3">
    <source>
        <dbReference type="ARBA" id="ARBA00022723"/>
    </source>
</evidence>
<name>A0ABD2MN97_9CUCU</name>
<reference evidence="9 10" key="1">
    <citation type="journal article" date="2021" name="BMC Biol.">
        <title>Horizontally acquired antibacterial genes associated with adaptive radiation of ladybird beetles.</title>
        <authorList>
            <person name="Li H.S."/>
            <person name="Tang X.F."/>
            <person name="Huang Y.H."/>
            <person name="Xu Z.Y."/>
            <person name="Chen M.L."/>
            <person name="Du X.Y."/>
            <person name="Qiu B.Y."/>
            <person name="Chen P.T."/>
            <person name="Zhang W."/>
            <person name="Slipinski A."/>
            <person name="Escalona H.E."/>
            <person name="Waterhouse R.M."/>
            <person name="Zwick A."/>
            <person name="Pang H."/>
        </authorList>
    </citation>
    <scope>NUCLEOTIDE SEQUENCE [LARGE SCALE GENOMIC DNA]</scope>
    <source>
        <strain evidence="9">SYSU2018</strain>
    </source>
</reference>
<evidence type="ECO:0000313" key="10">
    <source>
        <dbReference type="Proteomes" id="UP001516400"/>
    </source>
</evidence>
<keyword evidence="3" id="KW-0479">Metal-binding</keyword>
<evidence type="ECO:0000259" key="8">
    <source>
        <dbReference type="Pfam" id="PF16187"/>
    </source>
</evidence>
<dbReference type="Gene3D" id="3.30.830.10">
    <property type="entry name" value="Metalloenzyme, LuxS/M16 peptidase-like"/>
    <property type="match status" value="3"/>
</dbReference>
<keyword evidence="10" id="KW-1185">Reference proteome</keyword>
<dbReference type="GO" id="GO:0006508">
    <property type="term" value="P:proteolysis"/>
    <property type="evidence" value="ECO:0007669"/>
    <property type="project" value="UniProtKB-KW"/>
</dbReference>
<dbReference type="InterPro" id="IPR032632">
    <property type="entry name" value="Peptidase_M16_M"/>
</dbReference>
<evidence type="ECO:0000256" key="2">
    <source>
        <dbReference type="ARBA" id="ARBA00022670"/>
    </source>
</evidence>
<accession>A0ABD2MN97</accession>
<evidence type="ECO:0000256" key="6">
    <source>
        <dbReference type="ARBA" id="ARBA00023049"/>
    </source>
</evidence>
<organism evidence="9 10">
    <name type="scientific">Cryptolaemus montrouzieri</name>
    <dbReference type="NCBI Taxonomy" id="559131"/>
    <lineage>
        <taxon>Eukaryota</taxon>
        <taxon>Metazoa</taxon>
        <taxon>Ecdysozoa</taxon>
        <taxon>Arthropoda</taxon>
        <taxon>Hexapoda</taxon>
        <taxon>Insecta</taxon>
        <taxon>Pterygota</taxon>
        <taxon>Neoptera</taxon>
        <taxon>Endopterygota</taxon>
        <taxon>Coleoptera</taxon>
        <taxon>Polyphaga</taxon>
        <taxon>Cucujiformia</taxon>
        <taxon>Coccinelloidea</taxon>
        <taxon>Coccinellidae</taxon>
        <taxon>Scymninae</taxon>
        <taxon>Scymnini</taxon>
        <taxon>Cryptolaemus</taxon>
    </lineage>
</organism>
<keyword evidence="5" id="KW-0862">Zinc</keyword>
<evidence type="ECO:0000313" key="9">
    <source>
        <dbReference type="EMBL" id="KAL3267871.1"/>
    </source>
</evidence>
<dbReference type="PANTHER" id="PTHR43690">
    <property type="entry name" value="NARDILYSIN"/>
    <property type="match status" value="1"/>
</dbReference>
<gene>
    <name evidence="9" type="ORF">HHI36_007012</name>
</gene>
<dbReference type="EMBL" id="JABFTP020000021">
    <property type="protein sequence ID" value="KAL3267871.1"/>
    <property type="molecule type" value="Genomic_DNA"/>
</dbReference>
<dbReference type="GO" id="GO:0008237">
    <property type="term" value="F:metallopeptidase activity"/>
    <property type="evidence" value="ECO:0007669"/>
    <property type="project" value="UniProtKB-KW"/>
</dbReference>
<evidence type="ECO:0008006" key="11">
    <source>
        <dbReference type="Google" id="ProtNLM"/>
    </source>
</evidence>
<keyword evidence="4" id="KW-0378">Hydrolase</keyword>
<dbReference type="FunFam" id="3.30.830.10:FF:000005">
    <property type="entry name" value="nardilysin isoform X1"/>
    <property type="match status" value="1"/>
</dbReference>
<keyword evidence="2" id="KW-0645">Protease</keyword>
<dbReference type="GO" id="GO:0046872">
    <property type="term" value="F:metal ion binding"/>
    <property type="evidence" value="ECO:0007669"/>
    <property type="project" value="UniProtKB-KW"/>
</dbReference>
<evidence type="ECO:0000256" key="5">
    <source>
        <dbReference type="ARBA" id="ARBA00022833"/>
    </source>
</evidence>
<dbReference type="AlphaFoldDB" id="A0ABD2MN97"/>
<keyword evidence="6" id="KW-0482">Metalloprotease</keyword>
<dbReference type="SUPFAM" id="SSF63411">
    <property type="entry name" value="LuxS/MPP-like metallohydrolase"/>
    <property type="match status" value="3"/>
</dbReference>
<feature type="domain" description="Peptidase M16 C-terminal" evidence="7">
    <location>
        <begin position="63"/>
        <end position="247"/>
    </location>
</feature>
<dbReference type="InterPro" id="IPR011249">
    <property type="entry name" value="Metalloenz_LuxS/M16"/>
</dbReference>
<feature type="domain" description="Peptidase M16 middle/third" evidence="8">
    <location>
        <begin position="254"/>
        <end position="474"/>
    </location>
</feature>
<protein>
    <recommendedName>
        <fullName evidence="11">Nardilysin</fullName>
    </recommendedName>
</protein>
<dbReference type="PANTHER" id="PTHR43690:SF18">
    <property type="entry name" value="INSULIN-DEGRADING ENZYME-RELATED"/>
    <property type="match status" value="1"/>
</dbReference>
<evidence type="ECO:0000256" key="1">
    <source>
        <dbReference type="ARBA" id="ARBA00007261"/>
    </source>
</evidence>
<comment type="caution">
    <text evidence="9">The sequence shown here is derived from an EMBL/GenBank/DDBJ whole genome shotgun (WGS) entry which is preliminary data.</text>
</comment>
<dbReference type="InterPro" id="IPR007863">
    <property type="entry name" value="Peptidase_M16_C"/>
</dbReference>
<evidence type="ECO:0000259" key="7">
    <source>
        <dbReference type="Pfam" id="PF05193"/>
    </source>
</evidence>